<dbReference type="PANTHER" id="PTHR37535">
    <property type="entry name" value="FLUG DOMAIN PROTEIN"/>
    <property type="match status" value="1"/>
</dbReference>
<evidence type="ECO:0000313" key="4">
    <source>
        <dbReference type="Proteomes" id="UP001302602"/>
    </source>
</evidence>
<dbReference type="InterPro" id="IPR021842">
    <property type="entry name" value="DUF3435"/>
</dbReference>
<accession>A0AAN6TQ83</accession>
<dbReference type="PANTHER" id="PTHR37535:SF3">
    <property type="entry name" value="FLUG DOMAIN-CONTAINING PROTEIN"/>
    <property type="match status" value="1"/>
</dbReference>
<dbReference type="RefSeq" id="XP_062642381.1">
    <property type="nucleotide sequence ID" value="XM_062787022.1"/>
</dbReference>
<dbReference type="EMBL" id="MU853263">
    <property type="protein sequence ID" value="KAK4118608.1"/>
    <property type="molecule type" value="Genomic_DNA"/>
</dbReference>
<keyword evidence="1" id="KW-0863">Zinc-finger</keyword>
<feature type="domain" description="C2H2-type" evidence="2">
    <location>
        <begin position="638"/>
        <end position="666"/>
    </location>
</feature>
<dbReference type="GO" id="GO:0008270">
    <property type="term" value="F:zinc ion binding"/>
    <property type="evidence" value="ECO:0007669"/>
    <property type="project" value="UniProtKB-KW"/>
</dbReference>
<dbReference type="InterPro" id="IPR013087">
    <property type="entry name" value="Znf_C2H2_type"/>
</dbReference>
<name>A0AAN6TQ83_9PEZI</name>
<dbReference type="AlphaFoldDB" id="A0AAN6TQ83"/>
<keyword evidence="1" id="KW-0862">Zinc</keyword>
<evidence type="ECO:0000259" key="2">
    <source>
        <dbReference type="PROSITE" id="PS50157"/>
    </source>
</evidence>
<sequence>MTVQQQLRFSEVDQESVNALLQDYLDSVIEEEGNEQPFVAPGTQAERDRIWTAWTDFCGLTRKKEDEMDSHGTPQSCRGLDPCRFWVDFARDPSVPSVQAPVQAFLHKYVENSVKERVVLGPEERAMVRTLNSAYSVIEVWRRLVAAADFKVLRRERKALRKKEKYLEADRLFLKWEQEGERREGPAYLIVQWILLKLSPALNLEINTLYVKVEATAADIILILLALYQRAEDIPAPPLTRVSFHAAVLLGSTGGFRPGSLMNTKCRQYTLSVVRDPDVRTRTRIIVTPNIGRNKVKTTQMTCKYRKQKSVAYSTTLVPYPVLCLASLVIARAVEMDALAISFESAHDLLHRPVLGKTDRIDIPWKEEFLDKPLFPLAYPVFYELWMRCLLVIGCRKTIRPYAFRVGAGARMDESLSSALRNYVMSHSGAVFENDYQTGVVRPNLAALAYGPKAVRRDETLFNDLRNMSLTRDEGSPISVSKEQISKFRERRDIAKFRDEIQASTDQGEKNRLHRQIRTTIETCIKLQLDADWQAYFKAADRLRLQGLEPEPTPGAGGPGMAAPVAALLSRPGPREDGESLTVGTSVSERYIDAQLLHLSSIALSVPRLVPKAAAASKSQRAPRVPETAAASKPQRDSCCFVCSKGFTNRSCLTRHFRNAHLVDGTFDKPLACRECKRAGATEVIVHGPAQWCNHLEHTHGLIHTPSVNPGASPRDRPSNSPLICLLCEAPMASTSTLLDHMNRTEIPRYRKGLPVVCGACTREGRVDVKPMSIWEWLTHARSVHKWSLPGVEPCLLCGHLCALGPGFRRHFTAQHSHRLGEPLECAACVPSTMPAGEMQGIYGFEELLRHAIEKHSSGQAVTKVVGGKRKGDSYMNGEYTAPVAKRKRGAKHNVAYTKEPSPFVTDDADSDPCEDVIICAPTVDEQQTCYLTQNHIGGPNAILDLDSLEHVDPALLAPWRPAASAHQTAAVPSRRVLRTRVV</sequence>
<proteinExistence type="predicted"/>
<reference evidence="3" key="1">
    <citation type="journal article" date="2023" name="Mol. Phylogenet. Evol.">
        <title>Genome-scale phylogeny and comparative genomics of the fungal order Sordariales.</title>
        <authorList>
            <person name="Hensen N."/>
            <person name="Bonometti L."/>
            <person name="Westerberg I."/>
            <person name="Brannstrom I.O."/>
            <person name="Guillou S."/>
            <person name="Cros-Aarteil S."/>
            <person name="Calhoun S."/>
            <person name="Haridas S."/>
            <person name="Kuo A."/>
            <person name="Mondo S."/>
            <person name="Pangilinan J."/>
            <person name="Riley R."/>
            <person name="LaButti K."/>
            <person name="Andreopoulos B."/>
            <person name="Lipzen A."/>
            <person name="Chen C."/>
            <person name="Yan M."/>
            <person name="Daum C."/>
            <person name="Ng V."/>
            <person name="Clum A."/>
            <person name="Steindorff A."/>
            <person name="Ohm R.A."/>
            <person name="Martin F."/>
            <person name="Silar P."/>
            <person name="Natvig D.O."/>
            <person name="Lalanne C."/>
            <person name="Gautier V."/>
            <person name="Ament-Velasquez S.L."/>
            <person name="Kruys A."/>
            <person name="Hutchinson M.I."/>
            <person name="Powell A.J."/>
            <person name="Barry K."/>
            <person name="Miller A.N."/>
            <person name="Grigoriev I.V."/>
            <person name="Debuchy R."/>
            <person name="Gladieux P."/>
            <person name="Hiltunen Thoren M."/>
            <person name="Johannesson H."/>
        </authorList>
    </citation>
    <scope>NUCLEOTIDE SEQUENCE</scope>
    <source>
        <strain evidence="3">CBS 731.68</strain>
    </source>
</reference>
<dbReference type="PROSITE" id="PS50157">
    <property type="entry name" value="ZINC_FINGER_C2H2_2"/>
    <property type="match status" value="1"/>
</dbReference>
<keyword evidence="1" id="KW-0479">Metal-binding</keyword>
<reference evidence="3" key="2">
    <citation type="submission" date="2023-05" db="EMBL/GenBank/DDBJ databases">
        <authorList>
            <consortium name="Lawrence Berkeley National Laboratory"/>
            <person name="Steindorff A."/>
            <person name="Hensen N."/>
            <person name="Bonometti L."/>
            <person name="Westerberg I."/>
            <person name="Brannstrom I.O."/>
            <person name="Guillou S."/>
            <person name="Cros-Aarteil S."/>
            <person name="Calhoun S."/>
            <person name="Haridas S."/>
            <person name="Kuo A."/>
            <person name="Mondo S."/>
            <person name="Pangilinan J."/>
            <person name="Riley R."/>
            <person name="Labutti K."/>
            <person name="Andreopoulos B."/>
            <person name="Lipzen A."/>
            <person name="Chen C."/>
            <person name="Yanf M."/>
            <person name="Daum C."/>
            <person name="Ng V."/>
            <person name="Clum A."/>
            <person name="Ohm R."/>
            <person name="Martin F."/>
            <person name="Silar P."/>
            <person name="Natvig D."/>
            <person name="Lalanne C."/>
            <person name="Gautier V."/>
            <person name="Ament-Velasquez S.L."/>
            <person name="Kruys A."/>
            <person name="Hutchinson M.I."/>
            <person name="Powell A.J."/>
            <person name="Barry K."/>
            <person name="Miller A.N."/>
            <person name="Grigoriev I.V."/>
            <person name="Debuchy R."/>
            <person name="Gladieux P."/>
            <person name="Thoren M.H."/>
            <person name="Johannesson H."/>
        </authorList>
    </citation>
    <scope>NUCLEOTIDE SEQUENCE</scope>
    <source>
        <strain evidence="3">CBS 731.68</strain>
    </source>
</reference>
<keyword evidence="4" id="KW-1185">Reference proteome</keyword>
<comment type="caution">
    <text evidence="3">The sequence shown here is derived from an EMBL/GenBank/DDBJ whole genome shotgun (WGS) entry which is preliminary data.</text>
</comment>
<dbReference type="PROSITE" id="PS00028">
    <property type="entry name" value="ZINC_FINGER_C2H2_1"/>
    <property type="match status" value="1"/>
</dbReference>
<protein>
    <recommendedName>
        <fullName evidence="2">C2H2-type domain-containing protein</fullName>
    </recommendedName>
</protein>
<evidence type="ECO:0000313" key="3">
    <source>
        <dbReference type="EMBL" id="KAK4118608.1"/>
    </source>
</evidence>
<organism evidence="3 4">
    <name type="scientific">Parathielavia appendiculata</name>
    <dbReference type="NCBI Taxonomy" id="2587402"/>
    <lineage>
        <taxon>Eukaryota</taxon>
        <taxon>Fungi</taxon>
        <taxon>Dikarya</taxon>
        <taxon>Ascomycota</taxon>
        <taxon>Pezizomycotina</taxon>
        <taxon>Sordariomycetes</taxon>
        <taxon>Sordariomycetidae</taxon>
        <taxon>Sordariales</taxon>
        <taxon>Chaetomiaceae</taxon>
        <taxon>Parathielavia</taxon>
    </lineage>
</organism>
<dbReference type="Proteomes" id="UP001302602">
    <property type="component" value="Unassembled WGS sequence"/>
</dbReference>
<evidence type="ECO:0000256" key="1">
    <source>
        <dbReference type="PROSITE-ProRule" id="PRU00042"/>
    </source>
</evidence>
<dbReference type="GeneID" id="87823792"/>
<gene>
    <name evidence="3" type="ORF">N657DRAFT_368361</name>
</gene>
<dbReference type="Pfam" id="PF11917">
    <property type="entry name" value="DUF3435"/>
    <property type="match status" value="1"/>
</dbReference>